<evidence type="ECO:0000313" key="1">
    <source>
        <dbReference type="EMBL" id="MBL6446769.1"/>
    </source>
</evidence>
<dbReference type="Proteomes" id="UP000614216">
    <property type="component" value="Unassembled WGS sequence"/>
</dbReference>
<gene>
    <name evidence="1" type="ORF">JMN32_10630</name>
</gene>
<proteinExistence type="predicted"/>
<dbReference type="RefSeq" id="WP_202856314.1">
    <property type="nucleotide sequence ID" value="NZ_JAEUGD010000041.1"/>
</dbReference>
<dbReference type="EMBL" id="JAEUGD010000041">
    <property type="protein sequence ID" value="MBL6446769.1"/>
    <property type="molecule type" value="Genomic_DNA"/>
</dbReference>
<keyword evidence="2" id="KW-1185">Reference proteome</keyword>
<accession>A0A937FVK3</accession>
<reference evidence="1" key="1">
    <citation type="submission" date="2021-01" db="EMBL/GenBank/DDBJ databases">
        <title>Fulvivirga kasyanovii gen. nov., sp nov., a novel member of the phylum Bacteroidetes isolated from seawater in a mussel farm.</title>
        <authorList>
            <person name="Zhao L.-H."/>
            <person name="Wang Z.-J."/>
        </authorList>
    </citation>
    <scope>NUCLEOTIDE SEQUENCE</scope>
    <source>
        <strain evidence="1">29W222</strain>
    </source>
</reference>
<organism evidence="1 2">
    <name type="scientific">Fulvivirga marina</name>
    <dbReference type="NCBI Taxonomy" id="2494733"/>
    <lineage>
        <taxon>Bacteria</taxon>
        <taxon>Pseudomonadati</taxon>
        <taxon>Bacteroidota</taxon>
        <taxon>Cytophagia</taxon>
        <taxon>Cytophagales</taxon>
        <taxon>Fulvivirgaceae</taxon>
        <taxon>Fulvivirga</taxon>
    </lineage>
</organism>
<name>A0A937FVK3_9BACT</name>
<comment type="caution">
    <text evidence="1">The sequence shown here is derived from an EMBL/GenBank/DDBJ whole genome shotgun (WGS) entry which is preliminary data.</text>
</comment>
<evidence type="ECO:0000313" key="2">
    <source>
        <dbReference type="Proteomes" id="UP000614216"/>
    </source>
</evidence>
<protein>
    <submittedName>
        <fullName evidence="1">Uncharacterized protein</fullName>
    </submittedName>
</protein>
<dbReference type="AlphaFoldDB" id="A0A937FVK3"/>
<sequence>MLIHRIFETLKNKLWAVQWEGELAHVLRILQDNWSDIIWLQDFFEGHKADLQSGFYGRITVDEAVDTTYDESYELFEALEEDEGANLDNLFRPLNDREYQIKDYQKQKAKGSERKTWLRIYAVKFADGYVITGGAIKLTKTMQEREHTDLELTKMSIVRDALKLNTASDKFIDLE</sequence>